<keyword evidence="1" id="KW-1133">Transmembrane helix</keyword>
<name>A0A251X838_9GAMM</name>
<dbReference type="OrthoDB" id="9810174at2"/>
<evidence type="ECO:0000313" key="3">
    <source>
        <dbReference type="EMBL" id="OUD13954.1"/>
    </source>
</evidence>
<keyword evidence="1" id="KW-0472">Membrane</keyword>
<reference evidence="3 4" key="1">
    <citation type="submission" date="2016-12" db="EMBL/GenBank/DDBJ databases">
        <title>Thioflexothrix psekupsii D3 genome sequencing and assembly.</title>
        <authorList>
            <person name="Fomenkov A."/>
            <person name="Vincze T."/>
            <person name="Grabovich M."/>
            <person name="Anton B.P."/>
            <person name="Dubinina G."/>
            <person name="Orlova M."/>
            <person name="Belousova E."/>
            <person name="Roberts R.J."/>
        </authorList>
    </citation>
    <scope>NUCLEOTIDE SEQUENCE [LARGE SCALE GENOMIC DNA]</scope>
    <source>
        <strain evidence="3">D3</strain>
    </source>
</reference>
<evidence type="ECO:0000256" key="1">
    <source>
        <dbReference type="SAM" id="Phobius"/>
    </source>
</evidence>
<dbReference type="InterPro" id="IPR011083">
    <property type="entry name" value="Phage_tail_collar_dom"/>
</dbReference>
<dbReference type="RefSeq" id="WP_086487739.1">
    <property type="nucleotide sequence ID" value="NZ_MSLT01000012.1"/>
</dbReference>
<proteinExistence type="predicted"/>
<dbReference type="Proteomes" id="UP000194798">
    <property type="component" value="Unassembled WGS sequence"/>
</dbReference>
<accession>A0A251X838</accession>
<keyword evidence="1" id="KW-0812">Transmembrane</keyword>
<sequence length="354" mass="39877">MEFPESFPSSTMDWKLMIPLLFILSVICSSAISYWFFSTALENMQQQQDQLKLQFEPVKVLLDALENDTLTAQQVHQQLGRVQERLLGEIQISRVNDTLLTQQIENLNKLNDKLMADLKAVLAHNDAVTAQLNNTHSIINDLVKLIDNKSQLIATMAPPGSVTAYAGMMDAETRKHLVQAGWLVCDGANYKTQDYPALYQAIGTVYGGNSKKGEFKVPDFRGVFLRGLDLGRQMDAKRQLGQYQGDMNRGHSHTADIRAAGEHAHLARTDVAGEHNHRLQAQGFWYTMKDKLERRSMTGDVNDFQEYWTTDAGAHGHKVTIDVAGSHRHELRMGDSGGEESRPKNYPVTYLIRF</sequence>
<keyword evidence="4" id="KW-1185">Reference proteome</keyword>
<dbReference type="InterPro" id="IPR037053">
    <property type="entry name" value="Phage_tail_collar_dom_sf"/>
</dbReference>
<feature type="domain" description="Phage tail collar" evidence="2">
    <location>
        <begin position="178"/>
        <end position="224"/>
    </location>
</feature>
<protein>
    <recommendedName>
        <fullName evidence="2">Phage tail collar domain-containing protein</fullName>
    </recommendedName>
</protein>
<organism evidence="3 4">
    <name type="scientific">Thioflexithrix psekupsensis</name>
    <dbReference type="NCBI Taxonomy" id="1570016"/>
    <lineage>
        <taxon>Bacteria</taxon>
        <taxon>Pseudomonadati</taxon>
        <taxon>Pseudomonadota</taxon>
        <taxon>Gammaproteobacteria</taxon>
        <taxon>Thiotrichales</taxon>
        <taxon>Thioflexithrix</taxon>
    </lineage>
</organism>
<comment type="caution">
    <text evidence="3">The sequence shown here is derived from an EMBL/GenBank/DDBJ whole genome shotgun (WGS) entry which is preliminary data.</text>
</comment>
<dbReference type="Pfam" id="PF07484">
    <property type="entry name" value="Collar"/>
    <property type="match status" value="1"/>
</dbReference>
<dbReference type="EMBL" id="MSLT01000012">
    <property type="protein sequence ID" value="OUD13954.1"/>
    <property type="molecule type" value="Genomic_DNA"/>
</dbReference>
<feature type="transmembrane region" description="Helical" evidence="1">
    <location>
        <begin position="16"/>
        <end position="37"/>
    </location>
</feature>
<dbReference type="AlphaFoldDB" id="A0A251X838"/>
<gene>
    <name evidence="3" type="ORF">TPSD3_06315</name>
</gene>
<dbReference type="SUPFAM" id="SSF88874">
    <property type="entry name" value="Receptor-binding domain of short tail fibre protein gp12"/>
    <property type="match status" value="1"/>
</dbReference>
<dbReference type="Gene3D" id="3.90.1340.10">
    <property type="entry name" value="Phage tail collar domain"/>
    <property type="match status" value="1"/>
</dbReference>
<evidence type="ECO:0000259" key="2">
    <source>
        <dbReference type="Pfam" id="PF07484"/>
    </source>
</evidence>
<evidence type="ECO:0000313" key="4">
    <source>
        <dbReference type="Proteomes" id="UP000194798"/>
    </source>
</evidence>